<reference evidence="1" key="1">
    <citation type="submission" date="2020-05" db="EMBL/GenBank/DDBJ databases">
        <authorList>
            <person name="Chiriac C."/>
            <person name="Salcher M."/>
            <person name="Ghai R."/>
            <person name="Kavagutti S V."/>
        </authorList>
    </citation>
    <scope>NUCLEOTIDE SEQUENCE</scope>
</reference>
<dbReference type="AlphaFoldDB" id="A0A6J6D0J4"/>
<proteinExistence type="predicted"/>
<protein>
    <submittedName>
        <fullName evidence="1">Unannotated protein</fullName>
    </submittedName>
</protein>
<gene>
    <name evidence="1" type="ORF">UFOPK1591_00385</name>
</gene>
<sequence>MSHAHNRVVDRVDQRVERVTVGAHDDEVRERPGREGDFTTHEVVERDVFVRHAQPERGLPPFGSEGGLLLKRQVAIGVVITHLGVAPGGTVTFFDFFGRRKAFVHVPGRNQLLDDVSIDVHAFALAIRRVRPADVDSLIPGEAEPRQRVNDLVVAFFRVACGIRVFDSKDERATRVTRIRPVEQRRANQPHVRGACRRGAETHANICAGRCGHGVIRHESRLDEGMRRTRRSESRPTLEHRRARFRSLGQAKQPPACGCPILSRALPPAIAHC</sequence>
<organism evidence="1">
    <name type="scientific">freshwater metagenome</name>
    <dbReference type="NCBI Taxonomy" id="449393"/>
    <lineage>
        <taxon>unclassified sequences</taxon>
        <taxon>metagenomes</taxon>
        <taxon>ecological metagenomes</taxon>
    </lineage>
</organism>
<name>A0A6J6D0J4_9ZZZZ</name>
<evidence type="ECO:0000313" key="1">
    <source>
        <dbReference type="EMBL" id="CAB4556159.1"/>
    </source>
</evidence>
<dbReference type="EMBL" id="CAEZTD010000018">
    <property type="protein sequence ID" value="CAB4556159.1"/>
    <property type="molecule type" value="Genomic_DNA"/>
</dbReference>
<accession>A0A6J6D0J4</accession>